<gene>
    <name evidence="1" type="primary">GLEAN_03897</name>
    <name evidence="1" type="ORF">TcasGA2_TC003897</name>
</gene>
<name>D6WH80_TRICA</name>
<proteinExistence type="predicted"/>
<accession>D6WH80</accession>
<reference evidence="1 2" key="1">
    <citation type="journal article" date="2008" name="Nature">
        <title>The genome of the model beetle and pest Tribolium castaneum.</title>
        <authorList>
            <consortium name="Tribolium Genome Sequencing Consortium"/>
            <person name="Richards S."/>
            <person name="Gibbs R.A."/>
            <person name="Weinstock G.M."/>
            <person name="Brown S.J."/>
            <person name="Denell R."/>
            <person name="Beeman R.W."/>
            <person name="Gibbs R."/>
            <person name="Beeman R.W."/>
            <person name="Brown S.J."/>
            <person name="Bucher G."/>
            <person name="Friedrich M."/>
            <person name="Grimmelikhuijzen C.J."/>
            <person name="Klingler M."/>
            <person name="Lorenzen M."/>
            <person name="Richards S."/>
            <person name="Roth S."/>
            <person name="Schroder R."/>
            <person name="Tautz D."/>
            <person name="Zdobnov E.M."/>
            <person name="Muzny D."/>
            <person name="Gibbs R.A."/>
            <person name="Weinstock G.M."/>
            <person name="Attaway T."/>
            <person name="Bell S."/>
            <person name="Buhay C.J."/>
            <person name="Chandrabose M.N."/>
            <person name="Chavez D."/>
            <person name="Clerk-Blankenburg K.P."/>
            <person name="Cree A."/>
            <person name="Dao M."/>
            <person name="Davis C."/>
            <person name="Chacko J."/>
            <person name="Dinh H."/>
            <person name="Dugan-Rocha S."/>
            <person name="Fowler G."/>
            <person name="Garner T.T."/>
            <person name="Garnes J."/>
            <person name="Gnirke A."/>
            <person name="Hawes A."/>
            <person name="Hernandez J."/>
            <person name="Hines S."/>
            <person name="Holder M."/>
            <person name="Hume J."/>
            <person name="Jhangiani S.N."/>
            <person name="Joshi V."/>
            <person name="Khan Z.M."/>
            <person name="Jackson L."/>
            <person name="Kovar C."/>
            <person name="Kowis A."/>
            <person name="Lee S."/>
            <person name="Lewis L.R."/>
            <person name="Margolis J."/>
            <person name="Morgan M."/>
            <person name="Nazareth L.V."/>
            <person name="Nguyen N."/>
            <person name="Okwuonu G."/>
            <person name="Parker D."/>
            <person name="Richards S."/>
            <person name="Ruiz S.J."/>
            <person name="Santibanez J."/>
            <person name="Savard J."/>
            <person name="Scherer S.E."/>
            <person name="Schneider B."/>
            <person name="Sodergren E."/>
            <person name="Tautz D."/>
            <person name="Vattahil S."/>
            <person name="Villasana D."/>
            <person name="White C.S."/>
            <person name="Wright R."/>
            <person name="Park Y."/>
            <person name="Beeman R.W."/>
            <person name="Lord J."/>
            <person name="Oppert B."/>
            <person name="Lorenzen M."/>
            <person name="Brown S."/>
            <person name="Wang L."/>
            <person name="Savard J."/>
            <person name="Tautz D."/>
            <person name="Richards S."/>
            <person name="Weinstock G."/>
            <person name="Gibbs R.A."/>
            <person name="Liu Y."/>
            <person name="Worley K."/>
            <person name="Weinstock G."/>
            <person name="Elsik C.G."/>
            <person name="Reese J.T."/>
            <person name="Elhaik E."/>
            <person name="Landan G."/>
            <person name="Graur D."/>
            <person name="Arensburger P."/>
            <person name="Atkinson P."/>
            <person name="Beeman R.W."/>
            <person name="Beidler J."/>
            <person name="Brown S.J."/>
            <person name="Demuth J.P."/>
            <person name="Drury D.W."/>
            <person name="Du Y.Z."/>
            <person name="Fujiwara H."/>
            <person name="Lorenzen M."/>
            <person name="Maselli V."/>
            <person name="Osanai M."/>
            <person name="Park Y."/>
            <person name="Robertson H.M."/>
            <person name="Tu Z."/>
            <person name="Wang J.J."/>
            <person name="Wang S."/>
            <person name="Richards S."/>
            <person name="Song H."/>
            <person name="Zhang L."/>
            <person name="Sodergren E."/>
            <person name="Werner D."/>
            <person name="Stanke M."/>
            <person name="Morgenstern B."/>
            <person name="Solovyev V."/>
            <person name="Kosarev P."/>
            <person name="Brown G."/>
            <person name="Chen H.C."/>
            <person name="Ermolaeva O."/>
            <person name="Hlavina W."/>
            <person name="Kapustin Y."/>
            <person name="Kiryutin B."/>
            <person name="Kitts P."/>
            <person name="Maglott D."/>
            <person name="Pruitt K."/>
            <person name="Sapojnikov V."/>
            <person name="Souvorov A."/>
            <person name="Mackey A.J."/>
            <person name="Waterhouse R.M."/>
            <person name="Wyder S."/>
            <person name="Zdobnov E.M."/>
            <person name="Zdobnov E.M."/>
            <person name="Wyder S."/>
            <person name="Kriventseva E.V."/>
            <person name="Kadowaki T."/>
            <person name="Bork P."/>
            <person name="Aranda M."/>
            <person name="Bao R."/>
            <person name="Beermann A."/>
            <person name="Berns N."/>
            <person name="Bolognesi R."/>
            <person name="Bonneton F."/>
            <person name="Bopp D."/>
            <person name="Brown S.J."/>
            <person name="Bucher G."/>
            <person name="Butts T."/>
            <person name="Chaumot A."/>
            <person name="Denell R.E."/>
            <person name="Ferrier D.E."/>
            <person name="Friedrich M."/>
            <person name="Gordon C.M."/>
            <person name="Jindra M."/>
            <person name="Klingler M."/>
            <person name="Lan Q."/>
            <person name="Lattorff H.M."/>
            <person name="Laudet V."/>
            <person name="von Levetsow C."/>
            <person name="Liu Z."/>
            <person name="Lutz R."/>
            <person name="Lynch J.A."/>
            <person name="da Fonseca R.N."/>
            <person name="Posnien N."/>
            <person name="Reuter R."/>
            <person name="Roth S."/>
            <person name="Savard J."/>
            <person name="Schinko J.B."/>
            <person name="Schmitt C."/>
            <person name="Schoppmeier M."/>
            <person name="Schroder R."/>
            <person name="Shippy T.D."/>
            <person name="Simonnet F."/>
            <person name="Marques-Souza H."/>
            <person name="Tautz D."/>
            <person name="Tomoyasu Y."/>
            <person name="Trauner J."/>
            <person name="Van der Zee M."/>
            <person name="Vervoort M."/>
            <person name="Wittkopp N."/>
            <person name="Wimmer E.A."/>
            <person name="Yang X."/>
            <person name="Jones A.K."/>
            <person name="Sattelle D.B."/>
            <person name="Ebert P.R."/>
            <person name="Nelson D."/>
            <person name="Scott J.G."/>
            <person name="Beeman R.W."/>
            <person name="Muthukrishnan S."/>
            <person name="Kramer K.J."/>
            <person name="Arakane Y."/>
            <person name="Beeman R.W."/>
            <person name="Zhu Q."/>
            <person name="Hogenkamp D."/>
            <person name="Dixit R."/>
            <person name="Oppert B."/>
            <person name="Jiang H."/>
            <person name="Zou Z."/>
            <person name="Marshall J."/>
            <person name="Elpidina E."/>
            <person name="Vinokurov K."/>
            <person name="Oppert C."/>
            <person name="Zou Z."/>
            <person name="Evans J."/>
            <person name="Lu Z."/>
            <person name="Zhao P."/>
            <person name="Sumathipala N."/>
            <person name="Altincicek B."/>
            <person name="Vilcinskas A."/>
            <person name="Williams M."/>
            <person name="Hultmark D."/>
            <person name="Hetru C."/>
            <person name="Jiang H."/>
            <person name="Grimmelikhuijzen C.J."/>
            <person name="Hauser F."/>
            <person name="Cazzamali G."/>
            <person name="Williamson M."/>
            <person name="Park Y."/>
            <person name="Li B."/>
            <person name="Tanaka Y."/>
            <person name="Predel R."/>
            <person name="Neupert S."/>
            <person name="Schachtner J."/>
            <person name="Verleyen P."/>
            <person name="Raible F."/>
            <person name="Bork P."/>
            <person name="Friedrich M."/>
            <person name="Walden K.K."/>
            <person name="Robertson H.M."/>
            <person name="Angeli S."/>
            <person name="Foret S."/>
            <person name="Bucher G."/>
            <person name="Schuetz S."/>
            <person name="Maleszka R."/>
            <person name="Wimmer E.A."/>
            <person name="Beeman R.W."/>
            <person name="Lorenzen M."/>
            <person name="Tomoyasu Y."/>
            <person name="Miller S.C."/>
            <person name="Grossmann D."/>
            <person name="Bucher G."/>
        </authorList>
    </citation>
    <scope>NUCLEOTIDE SEQUENCE [LARGE SCALE GENOMIC DNA]</scope>
    <source>
        <strain evidence="1 2">Georgia GA2</strain>
    </source>
</reference>
<dbReference type="EMBL" id="KQ971330">
    <property type="protein sequence ID" value="EFA00984.1"/>
    <property type="molecule type" value="Genomic_DNA"/>
</dbReference>
<sequence>MSSMGPSRLDTEDNSLITLFLSKFMSREHVEQLGVITGVSGKFGYGGNVITSVRKFYGVAMRPQPIS</sequence>
<evidence type="ECO:0000313" key="2">
    <source>
        <dbReference type="Proteomes" id="UP000007266"/>
    </source>
</evidence>
<dbReference type="InParanoid" id="D6WH80"/>
<dbReference type="HOGENOM" id="CLU_2815727_0_0_1"/>
<keyword evidence="2" id="KW-1185">Reference proteome</keyword>
<dbReference type="AlphaFoldDB" id="D6WH80"/>
<reference evidence="1 2" key="2">
    <citation type="journal article" date="2010" name="Nucleic Acids Res.">
        <title>BeetleBase in 2010: revisions to provide comprehensive genomic information for Tribolium castaneum.</title>
        <authorList>
            <person name="Kim H.S."/>
            <person name="Murphy T."/>
            <person name="Xia J."/>
            <person name="Caragea D."/>
            <person name="Park Y."/>
            <person name="Beeman R.W."/>
            <person name="Lorenzen M.D."/>
            <person name="Butcher S."/>
            <person name="Manak J.R."/>
            <person name="Brown S.J."/>
        </authorList>
    </citation>
    <scope>GENOME REANNOTATION</scope>
    <source>
        <strain evidence="1 2">Georgia GA2</strain>
    </source>
</reference>
<organism evidence="1 2">
    <name type="scientific">Tribolium castaneum</name>
    <name type="common">Red flour beetle</name>
    <dbReference type="NCBI Taxonomy" id="7070"/>
    <lineage>
        <taxon>Eukaryota</taxon>
        <taxon>Metazoa</taxon>
        <taxon>Ecdysozoa</taxon>
        <taxon>Arthropoda</taxon>
        <taxon>Hexapoda</taxon>
        <taxon>Insecta</taxon>
        <taxon>Pterygota</taxon>
        <taxon>Neoptera</taxon>
        <taxon>Endopterygota</taxon>
        <taxon>Coleoptera</taxon>
        <taxon>Polyphaga</taxon>
        <taxon>Cucujiformia</taxon>
        <taxon>Tenebrionidae</taxon>
        <taxon>Tenebrionidae incertae sedis</taxon>
        <taxon>Tribolium</taxon>
    </lineage>
</organism>
<protein>
    <submittedName>
        <fullName evidence="1">Uncharacterized protein</fullName>
    </submittedName>
</protein>
<dbReference type="Proteomes" id="UP000007266">
    <property type="component" value="Linkage group 3"/>
</dbReference>
<evidence type="ECO:0000313" key="1">
    <source>
        <dbReference type="EMBL" id="EFA00984.1"/>
    </source>
</evidence>